<feature type="compositionally biased region" description="Polar residues" evidence="1">
    <location>
        <begin position="60"/>
        <end position="73"/>
    </location>
</feature>
<protein>
    <submittedName>
        <fullName evidence="2">Uncharacterized protein</fullName>
    </submittedName>
</protein>
<name>A0A5J5VRL7_GOSBA</name>
<evidence type="ECO:0000256" key="1">
    <source>
        <dbReference type="SAM" id="MobiDB-lite"/>
    </source>
</evidence>
<evidence type="ECO:0000313" key="3">
    <source>
        <dbReference type="Proteomes" id="UP000327439"/>
    </source>
</evidence>
<dbReference type="Proteomes" id="UP000327439">
    <property type="component" value="Chromosome A05"/>
</dbReference>
<feature type="region of interest" description="Disordered" evidence="1">
    <location>
        <begin position="51"/>
        <end position="73"/>
    </location>
</feature>
<organism evidence="2 3">
    <name type="scientific">Gossypium barbadense</name>
    <name type="common">Sea Island cotton</name>
    <name type="synonym">Hibiscus barbadensis</name>
    <dbReference type="NCBI Taxonomy" id="3634"/>
    <lineage>
        <taxon>Eukaryota</taxon>
        <taxon>Viridiplantae</taxon>
        <taxon>Streptophyta</taxon>
        <taxon>Embryophyta</taxon>
        <taxon>Tracheophyta</taxon>
        <taxon>Spermatophyta</taxon>
        <taxon>Magnoliopsida</taxon>
        <taxon>eudicotyledons</taxon>
        <taxon>Gunneridae</taxon>
        <taxon>Pentapetalae</taxon>
        <taxon>rosids</taxon>
        <taxon>malvids</taxon>
        <taxon>Malvales</taxon>
        <taxon>Malvaceae</taxon>
        <taxon>Malvoideae</taxon>
        <taxon>Gossypium</taxon>
    </lineage>
</organism>
<proteinExistence type="predicted"/>
<evidence type="ECO:0000313" key="2">
    <source>
        <dbReference type="EMBL" id="KAB2082738.1"/>
    </source>
</evidence>
<reference evidence="3" key="1">
    <citation type="journal article" date="2020" name="Nat. Genet.">
        <title>Genomic diversifications of five Gossypium allopolyploid species and their impact on cotton improvement.</title>
        <authorList>
            <person name="Chen Z.J."/>
            <person name="Sreedasyam A."/>
            <person name="Ando A."/>
            <person name="Song Q."/>
            <person name="De Santiago L.M."/>
            <person name="Hulse-Kemp A.M."/>
            <person name="Ding M."/>
            <person name="Ye W."/>
            <person name="Kirkbride R.C."/>
            <person name="Jenkins J."/>
            <person name="Plott C."/>
            <person name="Lovell J."/>
            <person name="Lin Y.M."/>
            <person name="Vaughn R."/>
            <person name="Liu B."/>
            <person name="Simpson S."/>
            <person name="Scheffler B.E."/>
            <person name="Wen L."/>
            <person name="Saski C.A."/>
            <person name="Grover C.E."/>
            <person name="Hu G."/>
            <person name="Conover J.L."/>
            <person name="Carlson J.W."/>
            <person name="Shu S."/>
            <person name="Boston L.B."/>
            <person name="Williams M."/>
            <person name="Peterson D.G."/>
            <person name="McGee K."/>
            <person name="Jones D.C."/>
            <person name="Wendel J.F."/>
            <person name="Stelly D.M."/>
            <person name="Grimwood J."/>
            <person name="Schmutz J."/>
        </authorList>
    </citation>
    <scope>NUCLEOTIDE SEQUENCE [LARGE SCALE GENOMIC DNA]</scope>
    <source>
        <strain evidence="3">cv. 3-79</strain>
    </source>
</reference>
<dbReference type="AlphaFoldDB" id="A0A5J5VRL7"/>
<sequence length="73" mass="8163">MLQQIKKEKGKPRMLLQIEKGKKKGLRGRRGDDAHSVSVLADFGVHRRSMPLPLPPPWHQSETPKAQVAVANS</sequence>
<gene>
    <name evidence="2" type="ORF">ES319_A05G217500v1</name>
</gene>
<keyword evidence="3" id="KW-1185">Reference proteome</keyword>
<dbReference type="EMBL" id="CM018206">
    <property type="protein sequence ID" value="KAB2082738.1"/>
    <property type="molecule type" value="Genomic_DNA"/>
</dbReference>
<feature type="region of interest" description="Disordered" evidence="1">
    <location>
        <begin position="1"/>
        <end position="33"/>
    </location>
</feature>
<accession>A0A5J5VRL7</accession>